<feature type="binding site" evidence="6">
    <location>
        <begin position="64"/>
        <end position="67"/>
    </location>
    <ligand>
        <name>NADP(+)</name>
        <dbReference type="ChEBI" id="CHEBI:58349"/>
    </ligand>
</feature>
<evidence type="ECO:0000256" key="3">
    <source>
        <dbReference type="ARBA" id="ARBA00023002"/>
    </source>
</evidence>
<dbReference type="NCBIfam" id="TIGR00112">
    <property type="entry name" value="proC"/>
    <property type="match status" value="1"/>
</dbReference>
<dbReference type="EMBL" id="CP091507">
    <property type="protein sequence ID" value="UOO79423.1"/>
    <property type="molecule type" value="Genomic_DNA"/>
</dbReference>
<keyword evidence="12" id="KW-1185">Reference proteome</keyword>
<keyword evidence="2 4" id="KW-0521">NADP</keyword>
<dbReference type="SUPFAM" id="SSF48179">
    <property type="entry name" value="6-phosphogluconate dehydrogenase C-terminal domain-like"/>
    <property type="match status" value="1"/>
</dbReference>
<dbReference type="InterPro" id="IPR029036">
    <property type="entry name" value="P5CR_dimer"/>
</dbReference>
<comment type="subcellular location">
    <subcellularLocation>
        <location evidence="4">Cytoplasm</location>
    </subcellularLocation>
</comment>
<keyword evidence="3 4" id="KW-0560">Oxidoreductase</keyword>
<dbReference type="Pfam" id="PF03807">
    <property type="entry name" value="F420_oxidored"/>
    <property type="match status" value="1"/>
</dbReference>
<dbReference type="EC" id="1.5.1.2" evidence="4 5"/>
<evidence type="ECO:0000256" key="2">
    <source>
        <dbReference type="ARBA" id="ARBA00022857"/>
    </source>
</evidence>
<comment type="similarity">
    <text evidence="1 4 7">Belongs to the pyrroline-5-carboxylate reductase family.</text>
</comment>
<dbReference type="PROSITE" id="PS00521">
    <property type="entry name" value="P5CR"/>
    <property type="match status" value="1"/>
</dbReference>
<evidence type="ECO:0000313" key="10">
    <source>
        <dbReference type="EMBL" id="TCP09263.1"/>
    </source>
</evidence>
<dbReference type="Proteomes" id="UP000294721">
    <property type="component" value="Unassembled WGS sequence"/>
</dbReference>
<dbReference type="PANTHER" id="PTHR11645:SF0">
    <property type="entry name" value="PYRROLINE-5-CARBOXYLATE REDUCTASE 3"/>
    <property type="match status" value="1"/>
</dbReference>
<dbReference type="PANTHER" id="PTHR11645">
    <property type="entry name" value="PYRROLINE-5-CARBOXYLATE REDUCTASE"/>
    <property type="match status" value="1"/>
</dbReference>
<dbReference type="FunFam" id="1.10.3730.10:FF:000001">
    <property type="entry name" value="Pyrroline-5-carboxylate reductase"/>
    <property type="match status" value="1"/>
</dbReference>
<organism evidence="11 13">
    <name type="scientific">Uruburuella suis</name>
    <dbReference type="NCBI Taxonomy" id="252130"/>
    <lineage>
        <taxon>Bacteria</taxon>
        <taxon>Pseudomonadati</taxon>
        <taxon>Pseudomonadota</taxon>
        <taxon>Betaproteobacteria</taxon>
        <taxon>Neisseriales</taxon>
        <taxon>Neisseriaceae</taxon>
        <taxon>Uruburuella</taxon>
    </lineage>
</organism>
<comment type="catalytic activity">
    <reaction evidence="4">
        <text>L-proline + NAD(+) = (S)-1-pyrroline-5-carboxylate + NADH + 2 H(+)</text>
        <dbReference type="Rhea" id="RHEA:14105"/>
        <dbReference type="ChEBI" id="CHEBI:15378"/>
        <dbReference type="ChEBI" id="CHEBI:17388"/>
        <dbReference type="ChEBI" id="CHEBI:57540"/>
        <dbReference type="ChEBI" id="CHEBI:57945"/>
        <dbReference type="ChEBI" id="CHEBI:60039"/>
        <dbReference type="EC" id="1.5.1.2"/>
    </reaction>
</comment>
<reference evidence="11" key="3">
    <citation type="journal article" date="2022" name="Res Sq">
        <title>Evolution of multicellular longitudinally dividing oral cavity symbionts (Neisseriaceae).</title>
        <authorList>
            <person name="Nyongesa S."/>
            <person name="Weber P."/>
            <person name="Bernet E."/>
            <person name="Pullido F."/>
            <person name="Nieckarz M."/>
            <person name="Delaby M."/>
            <person name="Nieves C."/>
            <person name="Viehboeck T."/>
            <person name="Krause N."/>
            <person name="Rivera-Millot A."/>
            <person name="Nakamura A."/>
            <person name="Vischer N."/>
            <person name="VanNieuwenhze M."/>
            <person name="Brun Y."/>
            <person name="Cava F."/>
            <person name="Bulgheresi S."/>
            <person name="Veyrier F."/>
        </authorList>
    </citation>
    <scope>NUCLEOTIDE SEQUENCE</scope>
    <source>
        <strain evidence="11">1258/02</strain>
    </source>
</reference>
<evidence type="ECO:0000256" key="1">
    <source>
        <dbReference type="ARBA" id="ARBA00005525"/>
    </source>
</evidence>
<dbReference type="Gene3D" id="3.40.50.720">
    <property type="entry name" value="NAD(P)-binding Rossmann-like Domain"/>
    <property type="match status" value="1"/>
</dbReference>
<evidence type="ECO:0000256" key="4">
    <source>
        <dbReference type="HAMAP-Rule" id="MF_01925"/>
    </source>
</evidence>
<dbReference type="InterPro" id="IPR036291">
    <property type="entry name" value="NAD(P)-bd_dom_sf"/>
</dbReference>
<dbReference type="GO" id="GO:0005737">
    <property type="term" value="C:cytoplasm"/>
    <property type="evidence" value="ECO:0007669"/>
    <property type="project" value="UniProtKB-SubCell"/>
</dbReference>
<evidence type="ECO:0000256" key="6">
    <source>
        <dbReference type="PIRSR" id="PIRSR000193-1"/>
    </source>
</evidence>
<evidence type="ECO:0000313" key="12">
    <source>
        <dbReference type="Proteomes" id="UP000294721"/>
    </source>
</evidence>
<keyword evidence="4 7" id="KW-0028">Amino-acid biosynthesis</keyword>
<keyword evidence="4" id="KW-0963">Cytoplasm</keyword>
<comment type="pathway">
    <text evidence="4 7">Amino-acid biosynthesis; L-proline biosynthesis; L-proline from L-glutamate 5-semialdehyde: step 1/1.</text>
</comment>
<proteinExistence type="inferred from homology"/>
<dbReference type="AlphaFoldDB" id="A0AAE9GXC8"/>
<feature type="binding site" evidence="6">
    <location>
        <begin position="6"/>
        <end position="11"/>
    </location>
    <ligand>
        <name>NADP(+)</name>
        <dbReference type="ChEBI" id="CHEBI:58349"/>
    </ligand>
</feature>
<evidence type="ECO:0000259" key="8">
    <source>
        <dbReference type="Pfam" id="PF03807"/>
    </source>
</evidence>
<reference evidence="10 12" key="1">
    <citation type="submission" date="2019-03" db="EMBL/GenBank/DDBJ databases">
        <title>Genomic Encyclopedia of Type Strains, Phase IV (KMG-IV): sequencing the most valuable type-strain genomes for metagenomic binning, comparative biology and taxonomic classification.</title>
        <authorList>
            <person name="Goeker M."/>
        </authorList>
    </citation>
    <scope>NUCLEOTIDE SEQUENCE [LARGE SCALE GENOMIC DNA]</scope>
    <source>
        <strain evidence="10 12">DSM 17474</strain>
    </source>
</reference>
<evidence type="ECO:0000313" key="11">
    <source>
        <dbReference type="EMBL" id="UOO79423.1"/>
    </source>
</evidence>
<keyword evidence="4 7" id="KW-0641">Proline biosynthesis</keyword>
<dbReference type="Proteomes" id="UP000829756">
    <property type="component" value="Chromosome"/>
</dbReference>
<evidence type="ECO:0000259" key="9">
    <source>
        <dbReference type="Pfam" id="PF14748"/>
    </source>
</evidence>
<feature type="domain" description="Pyrroline-5-carboxylate reductase dimerisation" evidence="9">
    <location>
        <begin position="154"/>
        <end position="258"/>
    </location>
</feature>
<dbReference type="InterPro" id="IPR028939">
    <property type="entry name" value="P5C_Rdtase_cat_N"/>
</dbReference>
<evidence type="ECO:0000313" key="13">
    <source>
        <dbReference type="Proteomes" id="UP000829756"/>
    </source>
</evidence>
<name>A0AAE9GXC8_9NEIS</name>
<protein>
    <recommendedName>
        <fullName evidence="4 5">Pyrroline-5-carboxylate reductase</fullName>
        <shortName evidence="4">P5C reductase</shortName>
        <shortName evidence="4">P5CR</shortName>
        <ecNumber evidence="4 5">1.5.1.2</ecNumber>
    </recommendedName>
    <alternativeName>
        <fullName evidence="4">PCA reductase</fullName>
    </alternativeName>
</protein>
<feature type="domain" description="Pyrroline-5-carboxylate reductase catalytic N-terminal" evidence="8">
    <location>
        <begin position="3"/>
        <end position="90"/>
    </location>
</feature>
<dbReference type="RefSeq" id="WP_132952550.1">
    <property type="nucleotide sequence ID" value="NZ_CALJUB010000191.1"/>
</dbReference>
<dbReference type="InterPro" id="IPR053790">
    <property type="entry name" value="P5CR-like_CS"/>
</dbReference>
<dbReference type="GO" id="GO:0004735">
    <property type="term" value="F:pyrroline-5-carboxylate reductase activity"/>
    <property type="evidence" value="ECO:0007669"/>
    <property type="project" value="UniProtKB-UniRule"/>
</dbReference>
<comment type="catalytic activity">
    <reaction evidence="4 7">
        <text>L-proline + NADP(+) = (S)-1-pyrroline-5-carboxylate + NADPH + 2 H(+)</text>
        <dbReference type="Rhea" id="RHEA:14109"/>
        <dbReference type="ChEBI" id="CHEBI:15378"/>
        <dbReference type="ChEBI" id="CHEBI:17388"/>
        <dbReference type="ChEBI" id="CHEBI:57783"/>
        <dbReference type="ChEBI" id="CHEBI:58349"/>
        <dbReference type="ChEBI" id="CHEBI:60039"/>
        <dbReference type="EC" id="1.5.1.2"/>
    </reaction>
</comment>
<evidence type="ECO:0000256" key="5">
    <source>
        <dbReference type="NCBIfam" id="TIGR00112"/>
    </source>
</evidence>
<dbReference type="SUPFAM" id="SSF51735">
    <property type="entry name" value="NAD(P)-binding Rossmann-fold domains"/>
    <property type="match status" value="1"/>
</dbReference>
<dbReference type="GO" id="GO:0055129">
    <property type="term" value="P:L-proline biosynthetic process"/>
    <property type="evidence" value="ECO:0007669"/>
    <property type="project" value="UniProtKB-UniRule"/>
</dbReference>
<evidence type="ECO:0000256" key="7">
    <source>
        <dbReference type="RuleBase" id="RU003903"/>
    </source>
</evidence>
<dbReference type="Pfam" id="PF14748">
    <property type="entry name" value="P5CR_dimer"/>
    <property type="match status" value="1"/>
</dbReference>
<dbReference type="EMBL" id="SLXE01000003">
    <property type="protein sequence ID" value="TCP09263.1"/>
    <property type="molecule type" value="Genomic_DNA"/>
</dbReference>
<dbReference type="KEGG" id="usu:LVJ78_12260"/>
<dbReference type="InterPro" id="IPR000304">
    <property type="entry name" value="Pyrroline-COOH_reductase"/>
</dbReference>
<accession>A0AAE9GXC8</accession>
<reference evidence="11" key="2">
    <citation type="submission" date="2021-12" db="EMBL/GenBank/DDBJ databases">
        <authorList>
            <person name="Veyrier F.J."/>
        </authorList>
    </citation>
    <scope>NUCLEOTIDE SEQUENCE</scope>
    <source>
        <strain evidence="11">1258/02</strain>
    </source>
</reference>
<comment type="function">
    <text evidence="4">Catalyzes the reduction of 1-pyrroline-5-carboxylate (PCA) to L-proline.</text>
</comment>
<gene>
    <name evidence="4 11" type="primary">proC</name>
    <name evidence="10" type="ORF">EV680_1033</name>
    <name evidence="11" type="ORF">LVJ78_12260</name>
</gene>
<dbReference type="Gene3D" id="1.10.3730.10">
    <property type="entry name" value="ProC C-terminal domain-like"/>
    <property type="match status" value="1"/>
</dbReference>
<sequence>MTVYFLGGGNMAAAIVAGMAAEGDWQIHVANRGAEKRAQLAQQFGVAVSEKLPPLGADDILVLAVKPQDMQAALAGVQANGALVLSVAAGLSVATLSRYLGGTRRIIRIMPNTPGRIGLGVAGMFAADGANEADRQAADAIMRTNGSTVWLGDEAQMHAITGISGSGPAYVFYLLNALKEAAQAQGFDEATARSLSLATFKGAVELAAQSGEDFALLQQNVTSKGGTTHEAIETFKTHGVAEAIGAGVAACVARSQQMAQQFDT</sequence>
<dbReference type="HAMAP" id="MF_01925">
    <property type="entry name" value="P5C_reductase"/>
    <property type="match status" value="1"/>
</dbReference>
<dbReference type="InterPro" id="IPR008927">
    <property type="entry name" value="6-PGluconate_DH-like_C_sf"/>
</dbReference>
<dbReference type="PIRSF" id="PIRSF000193">
    <property type="entry name" value="Pyrrol-5-carb_rd"/>
    <property type="match status" value="1"/>
</dbReference>